<dbReference type="AlphaFoldDB" id="A0A1I1KBH3"/>
<evidence type="ECO:0000313" key="3">
    <source>
        <dbReference type="Proteomes" id="UP000199577"/>
    </source>
</evidence>
<dbReference type="SUPFAM" id="SSF56601">
    <property type="entry name" value="beta-lactamase/transpeptidase-like"/>
    <property type="match status" value="1"/>
</dbReference>
<feature type="domain" description="Beta-lactamase-related" evidence="1">
    <location>
        <begin position="50"/>
        <end position="376"/>
    </location>
</feature>
<sequence length="384" mass="42007">MNIRRFNSWRMVACTVFGVMSCQQEEIPLPDYSPCSARYTNHPQHQQYSQLLHTYQEQTAAPGSIVGVKQIGQAPWVGAAGYSNLAHQSAMDACTPFRIGSVTKLFTATVVLKLAEAGLLGLDDKITTHLPGLRGQLPRADEITIRQLLNHTSGLGHPTDDDMNYQLGLINNPGYFADLTTRQRLQQFIYGKPLKHPPGSSTYYSNAGYWVLEWMVEAATDKPFAENLQEQVFVPLGLVDTYLARRADPNVARGYNRSGNRIYDVTRWDAADGDGDPAAGIISTAADLLTFGQALFDGRLLSAPSLEAMTTIAEAPGCDDCGYGLGIELWKVGPFSGYGMNGSSLGVDANLIYFPDRQMAVVLFSNYGGGNRKDVIEDLLHVTD</sequence>
<reference evidence="2 3" key="1">
    <citation type="submission" date="2016-10" db="EMBL/GenBank/DDBJ databases">
        <authorList>
            <person name="de Groot N.N."/>
        </authorList>
    </citation>
    <scope>NUCLEOTIDE SEQUENCE [LARGE SCALE GENOMIC DNA]</scope>
    <source>
        <strain evidence="2 3">DSM 22900</strain>
    </source>
</reference>
<accession>A0A1I1KBH3</accession>
<keyword evidence="3" id="KW-1185">Reference proteome</keyword>
<keyword evidence="2" id="KW-0645">Protease</keyword>
<dbReference type="Gene3D" id="3.40.710.10">
    <property type="entry name" value="DD-peptidase/beta-lactamase superfamily"/>
    <property type="match status" value="1"/>
</dbReference>
<dbReference type="PANTHER" id="PTHR46825">
    <property type="entry name" value="D-ALANYL-D-ALANINE-CARBOXYPEPTIDASE/ENDOPEPTIDASE AMPH"/>
    <property type="match status" value="1"/>
</dbReference>
<dbReference type="InterPro" id="IPR001466">
    <property type="entry name" value="Beta-lactam-related"/>
</dbReference>
<evidence type="ECO:0000313" key="2">
    <source>
        <dbReference type="EMBL" id="SFC57911.1"/>
    </source>
</evidence>
<keyword evidence="2" id="KW-0121">Carboxypeptidase</keyword>
<name>A0A1I1KBH3_9SPHI</name>
<dbReference type="OrthoDB" id="9793489at2"/>
<dbReference type="PANTHER" id="PTHR46825:SF7">
    <property type="entry name" value="D-ALANYL-D-ALANINE CARBOXYPEPTIDASE"/>
    <property type="match status" value="1"/>
</dbReference>
<dbReference type="STRING" id="623281.SAMN05421747_11549"/>
<dbReference type="Pfam" id="PF00144">
    <property type="entry name" value="Beta-lactamase"/>
    <property type="match status" value="1"/>
</dbReference>
<protein>
    <submittedName>
        <fullName evidence="2">D-alanyl-D-alanine carboxypeptidase</fullName>
    </submittedName>
</protein>
<dbReference type="GO" id="GO:0004180">
    <property type="term" value="F:carboxypeptidase activity"/>
    <property type="evidence" value="ECO:0007669"/>
    <property type="project" value="UniProtKB-KW"/>
</dbReference>
<dbReference type="EMBL" id="FOLL01000015">
    <property type="protein sequence ID" value="SFC57911.1"/>
    <property type="molecule type" value="Genomic_DNA"/>
</dbReference>
<dbReference type="RefSeq" id="WP_079717913.1">
    <property type="nucleotide sequence ID" value="NZ_FOLL01000015.1"/>
</dbReference>
<gene>
    <name evidence="2" type="ORF">SAMN05421747_11549</name>
</gene>
<organism evidence="2 3">
    <name type="scientific">Parapedobacter composti</name>
    <dbReference type="NCBI Taxonomy" id="623281"/>
    <lineage>
        <taxon>Bacteria</taxon>
        <taxon>Pseudomonadati</taxon>
        <taxon>Bacteroidota</taxon>
        <taxon>Sphingobacteriia</taxon>
        <taxon>Sphingobacteriales</taxon>
        <taxon>Sphingobacteriaceae</taxon>
        <taxon>Parapedobacter</taxon>
    </lineage>
</organism>
<evidence type="ECO:0000259" key="1">
    <source>
        <dbReference type="Pfam" id="PF00144"/>
    </source>
</evidence>
<proteinExistence type="predicted"/>
<keyword evidence="2" id="KW-0378">Hydrolase</keyword>
<dbReference type="InterPro" id="IPR050491">
    <property type="entry name" value="AmpC-like"/>
</dbReference>
<dbReference type="Proteomes" id="UP000199577">
    <property type="component" value="Unassembled WGS sequence"/>
</dbReference>
<dbReference type="PROSITE" id="PS51257">
    <property type="entry name" value="PROKAR_LIPOPROTEIN"/>
    <property type="match status" value="1"/>
</dbReference>
<dbReference type="InterPro" id="IPR012338">
    <property type="entry name" value="Beta-lactam/transpept-like"/>
</dbReference>